<proteinExistence type="predicted"/>
<keyword evidence="2" id="KW-1185">Reference proteome</keyword>
<accession>A0ACB8ZFW4</accession>
<evidence type="ECO:0000313" key="2">
    <source>
        <dbReference type="Proteomes" id="UP001056120"/>
    </source>
</evidence>
<sequence length="178" mass="20145">MLSNYSFSQLKLSWCEEKRIGNCKVRSLTCGGEQTEGQRGCPLQFNKHVALNRRQCMYTDWYSFEVIFPVALSCLFGLAISFFGLSCRRAISATSFTVLGIVNKLLKVVINLMVWDKHSTFIVTIGLLICMFGGVMYTSNKPKPNVKEVEPQEVIEEEQQKLLEMQNVTETGPEEASK</sequence>
<protein>
    <submittedName>
        <fullName evidence="1">Uncharacterized protein</fullName>
    </submittedName>
</protein>
<comment type="caution">
    <text evidence="1">The sequence shown here is derived from an EMBL/GenBank/DDBJ whole genome shotgun (WGS) entry which is preliminary data.</text>
</comment>
<name>A0ACB8ZFW4_9ASTR</name>
<reference evidence="1 2" key="2">
    <citation type="journal article" date="2022" name="Mol. Ecol. Resour.">
        <title>The genomes of chicory, endive, great burdock and yacon provide insights into Asteraceae paleo-polyploidization history and plant inulin production.</title>
        <authorList>
            <person name="Fan W."/>
            <person name="Wang S."/>
            <person name="Wang H."/>
            <person name="Wang A."/>
            <person name="Jiang F."/>
            <person name="Liu H."/>
            <person name="Zhao H."/>
            <person name="Xu D."/>
            <person name="Zhang Y."/>
        </authorList>
    </citation>
    <scope>NUCLEOTIDE SEQUENCE [LARGE SCALE GENOMIC DNA]</scope>
    <source>
        <strain evidence="2">cv. Yunnan</strain>
        <tissue evidence="1">Leaves</tissue>
    </source>
</reference>
<dbReference type="Proteomes" id="UP001056120">
    <property type="component" value="Linkage Group LG26"/>
</dbReference>
<reference evidence="2" key="1">
    <citation type="journal article" date="2022" name="Mol. Ecol. Resour.">
        <title>The genomes of chicory, endive, great burdock and yacon provide insights into Asteraceae palaeo-polyploidization history and plant inulin production.</title>
        <authorList>
            <person name="Fan W."/>
            <person name="Wang S."/>
            <person name="Wang H."/>
            <person name="Wang A."/>
            <person name="Jiang F."/>
            <person name="Liu H."/>
            <person name="Zhao H."/>
            <person name="Xu D."/>
            <person name="Zhang Y."/>
        </authorList>
    </citation>
    <scope>NUCLEOTIDE SEQUENCE [LARGE SCALE GENOMIC DNA]</scope>
    <source>
        <strain evidence="2">cv. Yunnan</strain>
    </source>
</reference>
<gene>
    <name evidence="1" type="ORF">L1987_79563</name>
</gene>
<dbReference type="EMBL" id="CM042043">
    <property type="protein sequence ID" value="KAI3696545.1"/>
    <property type="molecule type" value="Genomic_DNA"/>
</dbReference>
<organism evidence="1 2">
    <name type="scientific">Smallanthus sonchifolius</name>
    <dbReference type="NCBI Taxonomy" id="185202"/>
    <lineage>
        <taxon>Eukaryota</taxon>
        <taxon>Viridiplantae</taxon>
        <taxon>Streptophyta</taxon>
        <taxon>Embryophyta</taxon>
        <taxon>Tracheophyta</taxon>
        <taxon>Spermatophyta</taxon>
        <taxon>Magnoliopsida</taxon>
        <taxon>eudicotyledons</taxon>
        <taxon>Gunneridae</taxon>
        <taxon>Pentapetalae</taxon>
        <taxon>asterids</taxon>
        <taxon>campanulids</taxon>
        <taxon>Asterales</taxon>
        <taxon>Asteraceae</taxon>
        <taxon>Asteroideae</taxon>
        <taxon>Heliantheae alliance</taxon>
        <taxon>Millerieae</taxon>
        <taxon>Smallanthus</taxon>
    </lineage>
</organism>
<evidence type="ECO:0000313" key="1">
    <source>
        <dbReference type="EMBL" id="KAI3696545.1"/>
    </source>
</evidence>